<dbReference type="EMBL" id="JANAFB010000019">
    <property type="protein sequence ID" value="MCP3426140.1"/>
    <property type="molecule type" value="Genomic_DNA"/>
</dbReference>
<dbReference type="RefSeq" id="WP_254166664.1">
    <property type="nucleotide sequence ID" value="NZ_JANAFB010000019.1"/>
</dbReference>
<keyword evidence="4" id="KW-1185">Reference proteome</keyword>
<organism evidence="3 4">
    <name type="scientific">Rothia santali</name>
    <dbReference type="NCBI Taxonomy" id="2949643"/>
    <lineage>
        <taxon>Bacteria</taxon>
        <taxon>Bacillati</taxon>
        <taxon>Actinomycetota</taxon>
        <taxon>Actinomycetes</taxon>
        <taxon>Micrococcales</taxon>
        <taxon>Micrococcaceae</taxon>
        <taxon>Rothia</taxon>
    </lineage>
</organism>
<feature type="signal peptide" evidence="2">
    <location>
        <begin position="1"/>
        <end position="39"/>
    </location>
</feature>
<reference evidence="3" key="1">
    <citation type="submission" date="2022-06" db="EMBL/GenBank/DDBJ databases">
        <title>Rothia sp. isolated from sandalwood seedling.</title>
        <authorList>
            <person name="Tuikhar N."/>
            <person name="Kirdat K."/>
            <person name="Thorat V."/>
            <person name="Swetha P."/>
            <person name="Padma S."/>
            <person name="Sundararaj R."/>
            <person name="Yadav A."/>
        </authorList>
    </citation>
    <scope>NUCLEOTIDE SEQUENCE</scope>
    <source>
        <strain evidence="3">AR01</strain>
    </source>
</reference>
<dbReference type="AlphaFoldDB" id="A0A9X2HDJ0"/>
<dbReference type="Proteomes" id="UP001139502">
    <property type="component" value="Unassembled WGS sequence"/>
</dbReference>
<feature type="region of interest" description="Disordered" evidence="1">
    <location>
        <begin position="37"/>
        <end position="74"/>
    </location>
</feature>
<gene>
    <name evidence="3" type="ORF">NBM05_09010</name>
</gene>
<evidence type="ECO:0000313" key="3">
    <source>
        <dbReference type="EMBL" id="MCP3426140.1"/>
    </source>
</evidence>
<sequence>MSASPLIPRSPRARRRWPLSAAAAAVLLLVAGCSGGADAGSDGSADAAGPGGRVGPPTPRVRAAASSAAPRGSA</sequence>
<name>A0A9X2HDJ0_9MICC</name>
<evidence type="ECO:0000313" key="4">
    <source>
        <dbReference type="Proteomes" id="UP001139502"/>
    </source>
</evidence>
<evidence type="ECO:0000256" key="2">
    <source>
        <dbReference type="SAM" id="SignalP"/>
    </source>
</evidence>
<keyword evidence="2" id="KW-0732">Signal</keyword>
<proteinExistence type="predicted"/>
<comment type="caution">
    <text evidence="3">The sequence shown here is derived from an EMBL/GenBank/DDBJ whole genome shotgun (WGS) entry which is preliminary data.</text>
</comment>
<feature type="compositionally biased region" description="Low complexity" evidence="1">
    <location>
        <begin position="60"/>
        <end position="74"/>
    </location>
</feature>
<protein>
    <submittedName>
        <fullName evidence="3">Uncharacterized protein</fullName>
    </submittedName>
</protein>
<accession>A0A9X2HDJ0</accession>
<evidence type="ECO:0000256" key="1">
    <source>
        <dbReference type="SAM" id="MobiDB-lite"/>
    </source>
</evidence>
<feature type="chain" id="PRO_5040817628" evidence="2">
    <location>
        <begin position="40"/>
        <end position="74"/>
    </location>
</feature>
<feature type="compositionally biased region" description="Low complexity" evidence="1">
    <location>
        <begin position="39"/>
        <end position="48"/>
    </location>
</feature>